<evidence type="ECO:0000313" key="2">
    <source>
        <dbReference type="Proteomes" id="UP000176581"/>
    </source>
</evidence>
<dbReference type="AlphaFoldDB" id="A0A1F8FPE0"/>
<name>A0A1F8FPE0_9BACT</name>
<dbReference type="EMBL" id="MGJV01000018">
    <property type="protein sequence ID" value="OGN14945.1"/>
    <property type="molecule type" value="Genomic_DNA"/>
</dbReference>
<accession>A0A1F8FPE0</accession>
<organism evidence="1 2">
    <name type="scientific">Candidatus Yanofskybacteria bacterium RIFCSPHIGHO2_02_FULL_43_22</name>
    <dbReference type="NCBI Taxonomy" id="1802681"/>
    <lineage>
        <taxon>Bacteria</taxon>
        <taxon>Candidatus Yanofskyibacteriota</taxon>
    </lineage>
</organism>
<reference evidence="1 2" key="1">
    <citation type="journal article" date="2016" name="Nat. Commun.">
        <title>Thousands of microbial genomes shed light on interconnected biogeochemical processes in an aquifer system.</title>
        <authorList>
            <person name="Anantharaman K."/>
            <person name="Brown C.T."/>
            <person name="Hug L.A."/>
            <person name="Sharon I."/>
            <person name="Castelle C.J."/>
            <person name="Probst A.J."/>
            <person name="Thomas B.C."/>
            <person name="Singh A."/>
            <person name="Wilkins M.J."/>
            <person name="Karaoz U."/>
            <person name="Brodie E.L."/>
            <person name="Williams K.H."/>
            <person name="Hubbard S.S."/>
            <person name="Banfield J.F."/>
        </authorList>
    </citation>
    <scope>NUCLEOTIDE SEQUENCE [LARGE SCALE GENOMIC DNA]</scope>
</reference>
<sequence>MGRNDKDLGGMVALSKLSPDSKRAEELAQEMKRILDDTMLRDPSLNTAEYERIKQVRAELEEMGLHVTINYGMKLNPLDPLKSTVDTEVNLWLPKNMTIQ</sequence>
<dbReference type="Proteomes" id="UP000176581">
    <property type="component" value="Unassembled WGS sequence"/>
</dbReference>
<proteinExistence type="predicted"/>
<evidence type="ECO:0000313" key="1">
    <source>
        <dbReference type="EMBL" id="OGN14945.1"/>
    </source>
</evidence>
<gene>
    <name evidence="1" type="ORF">A3J47_00855</name>
</gene>
<protein>
    <submittedName>
        <fullName evidence="1">Uncharacterized protein</fullName>
    </submittedName>
</protein>
<comment type="caution">
    <text evidence="1">The sequence shown here is derived from an EMBL/GenBank/DDBJ whole genome shotgun (WGS) entry which is preliminary data.</text>
</comment>